<accession>A0A4T3F255</accession>
<feature type="compositionally biased region" description="Polar residues" evidence="1">
    <location>
        <begin position="10"/>
        <end position="20"/>
    </location>
</feature>
<organism evidence="2 3">
    <name type="scientific">Alteraurantiacibacter aquimixticola</name>
    <dbReference type="NCBI Taxonomy" id="2489173"/>
    <lineage>
        <taxon>Bacteria</taxon>
        <taxon>Pseudomonadati</taxon>
        <taxon>Pseudomonadota</taxon>
        <taxon>Alphaproteobacteria</taxon>
        <taxon>Sphingomonadales</taxon>
        <taxon>Erythrobacteraceae</taxon>
        <taxon>Alteraurantiacibacter</taxon>
    </lineage>
</organism>
<evidence type="ECO:0000313" key="2">
    <source>
        <dbReference type="EMBL" id="TIX51178.1"/>
    </source>
</evidence>
<keyword evidence="3" id="KW-1185">Reference proteome</keyword>
<dbReference type="EMBL" id="SSHH01000001">
    <property type="protein sequence ID" value="TIX51178.1"/>
    <property type="molecule type" value="Genomic_DNA"/>
</dbReference>
<dbReference type="Proteomes" id="UP000309389">
    <property type="component" value="Unassembled WGS sequence"/>
</dbReference>
<comment type="caution">
    <text evidence="2">The sequence shown here is derived from an EMBL/GenBank/DDBJ whole genome shotgun (WGS) entry which is preliminary data.</text>
</comment>
<evidence type="ECO:0000256" key="1">
    <source>
        <dbReference type="SAM" id="MobiDB-lite"/>
    </source>
</evidence>
<dbReference type="RefSeq" id="WP_136691841.1">
    <property type="nucleotide sequence ID" value="NZ_SSHH01000001.1"/>
</dbReference>
<feature type="region of interest" description="Disordered" evidence="1">
    <location>
        <begin position="1"/>
        <end position="20"/>
    </location>
</feature>
<gene>
    <name evidence="2" type="ORF">E5222_01515</name>
</gene>
<sequence>MTELEEQTRPDSPTDASSWEAQHAAAIARIKQQVAYIDERLLLMRHLVEPGKQGAAGDVLGSVPR</sequence>
<name>A0A4T3F255_9SPHN</name>
<evidence type="ECO:0000313" key="3">
    <source>
        <dbReference type="Proteomes" id="UP000309389"/>
    </source>
</evidence>
<proteinExistence type="predicted"/>
<protein>
    <submittedName>
        <fullName evidence="2">Uncharacterized protein</fullName>
    </submittedName>
</protein>
<reference evidence="2 3" key="1">
    <citation type="submission" date="2019-04" db="EMBL/GenBank/DDBJ databases">
        <title>Altererythrobacter aquimixticola sp. nov., isolated from sediment of junction between the ocean and a freshwater spring.</title>
        <authorList>
            <person name="Yoon J.-H."/>
        </authorList>
    </citation>
    <scope>NUCLEOTIDE SEQUENCE [LARGE SCALE GENOMIC DNA]</scope>
    <source>
        <strain evidence="2 3">SSKS-13</strain>
    </source>
</reference>
<dbReference type="AlphaFoldDB" id="A0A4T3F255"/>